<dbReference type="PATRIC" id="fig|456.5.peg.1429"/>
<dbReference type="STRING" id="456.Ljor_1336"/>
<sequence>MSKSKFLQDWIVSNNYLLKTSATKEWDKIIGDKKTQKDIKMSSNGRQLYAYIEGHFAHDHTRIIDSKLREAYANLSLSDFANPSGFAQSKKASKALLHFFEVHHVLENFIKQDVGQHKNRDSQVNAFRRWIVVANLLKQRECYEGYFLVINALWTLEGDLKFSNELPDPCLKLFKKQCNSISPFGNFAELRREINCSSGERRFTPVFLRAKDLTVLNDVLEDIEDSVQPDEPAYEALRKKQSFLREIAKEQKVKTRLPGYLEKKFQEMHLAFQKQNKRGKNCPAGQDNKIKPEEKNKPSTLYQDLLPSFWRRKCNEKKYWEKVFELNNSPSL</sequence>
<dbReference type="OrthoDB" id="5651258at2"/>
<dbReference type="InterPro" id="IPR023578">
    <property type="entry name" value="Ras_GEF_dom_sf"/>
</dbReference>
<accession>A0A0W0VAZ2</accession>
<dbReference type="GO" id="GO:0007264">
    <property type="term" value="P:small GTPase-mediated signal transduction"/>
    <property type="evidence" value="ECO:0007669"/>
    <property type="project" value="InterPro"/>
</dbReference>
<name>A0A0W0VAZ2_9GAMM</name>
<protein>
    <recommendedName>
        <fullName evidence="4">RasGEF domain protein</fullName>
    </recommendedName>
</protein>
<dbReference type="AlphaFoldDB" id="A0A0W0VAZ2"/>
<evidence type="ECO:0000313" key="2">
    <source>
        <dbReference type="EMBL" id="KTD17030.1"/>
    </source>
</evidence>
<evidence type="ECO:0008006" key="4">
    <source>
        <dbReference type="Google" id="ProtNLM"/>
    </source>
</evidence>
<reference evidence="2 3" key="1">
    <citation type="submission" date="2015-11" db="EMBL/GenBank/DDBJ databases">
        <title>Genomic analysis of 38 Legionella species identifies large and diverse effector repertoires.</title>
        <authorList>
            <person name="Burstein D."/>
            <person name="Amaro F."/>
            <person name="Zusman T."/>
            <person name="Lifshitz Z."/>
            <person name="Cohen O."/>
            <person name="Gilbert J.A."/>
            <person name="Pupko T."/>
            <person name="Shuman H.A."/>
            <person name="Segal G."/>
        </authorList>
    </citation>
    <scope>NUCLEOTIDE SEQUENCE [LARGE SCALE GENOMIC DNA]</scope>
    <source>
        <strain evidence="2 3">BL-540</strain>
    </source>
</reference>
<keyword evidence="3" id="KW-1185">Reference proteome</keyword>
<feature type="region of interest" description="Disordered" evidence="1">
    <location>
        <begin position="275"/>
        <end position="299"/>
    </location>
</feature>
<organism evidence="2 3">
    <name type="scientific">Legionella jordanis</name>
    <dbReference type="NCBI Taxonomy" id="456"/>
    <lineage>
        <taxon>Bacteria</taxon>
        <taxon>Pseudomonadati</taxon>
        <taxon>Pseudomonadota</taxon>
        <taxon>Gammaproteobacteria</taxon>
        <taxon>Legionellales</taxon>
        <taxon>Legionellaceae</taxon>
        <taxon>Legionella</taxon>
    </lineage>
</organism>
<dbReference type="SUPFAM" id="SSF48366">
    <property type="entry name" value="Ras GEF"/>
    <property type="match status" value="1"/>
</dbReference>
<gene>
    <name evidence="2" type="ORF">Ljor_1336</name>
</gene>
<dbReference type="GO" id="GO:0005085">
    <property type="term" value="F:guanyl-nucleotide exchange factor activity"/>
    <property type="evidence" value="ECO:0007669"/>
    <property type="project" value="InterPro"/>
</dbReference>
<dbReference type="EMBL" id="LNYJ01000011">
    <property type="protein sequence ID" value="KTD17030.1"/>
    <property type="molecule type" value="Genomic_DNA"/>
</dbReference>
<dbReference type="Proteomes" id="UP000055035">
    <property type="component" value="Unassembled WGS sequence"/>
</dbReference>
<feature type="compositionally biased region" description="Basic and acidic residues" evidence="1">
    <location>
        <begin position="288"/>
        <end position="297"/>
    </location>
</feature>
<proteinExistence type="predicted"/>
<evidence type="ECO:0000256" key="1">
    <source>
        <dbReference type="SAM" id="MobiDB-lite"/>
    </source>
</evidence>
<dbReference type="Gene3D" id="1.10.840.10">
    <property type="entry name" value="Ras guanine-nucleotide exchange factors catalytic domain"/>
    <property type="match status" value="1"/>
</dbReference>
<dbReference type="RefSeq" id="WP_058470832.1">
    <property type="nucleotide sequence ID" value="NZ_CAAAIC010000003.1"/>
</dbReference>
<dbReference type="InterPro" id="IPR036964">
    <property type="entry name" value="RASGEF_cat_dom_sf"/>
</dbReference>
<comment type="caution">
    <text evidence="2">The sequence shown here is derived from an EMBL/GenBank/DDBJ whole genome shotgun (WGS) entry which is preliminary data.</text>
</comment>
<evidence type="ECO:0000313" key="3">
    <source>
        <dbReference type="Proteomes" id="UP000055035"/>
    </source>
</evidence>